<protein>
    <submittedName>
        <fullName evidence="1">Uncharacterized protein</fullName>
    </submittedName>
</protein>
<organism evidence="1 2">
    <name type="scientific">Trinickia symbiotica</name>
    <dbReference type="NCBI Taxonomy" id="863227"/>
    <lineage>
        <taxon>Bacteria</taxon>
        <taxon>Pseudomonadati</taxon>
        <taxon>Pseudomonadota</taxon>
        <taxon>Betaproteobacteria</taxon>
        <taxon>Burkholderiales</taxon>
        <taxon>Burkholderiaceae</taxon>
        <taxon>Trinickia</taxon>
    </lineage>
</organism>
<reference evidence="1 2" key="1">
    <citation type="submission" date="2018-03" db="EMBL/GenBank/DDBJ databases">
        <title>Whole genome analyses suggest that Burkholderia sensu lato contains two further novel genera in the rhizoxinica-symbiotica group Mycetohabitans gen. nov., and Trinickia gen. nov.: implications for the evolution of diazotrophy and nodulation in the Burkholderiaceae.</title>
        <authorList>
            <person name="Estrada De Los Santos P."/>
            <person name="Palmer M."/>
            <person name="Chavez-Ramirez B."/>
            <person name="Steenkamp E.T."/>
            <person name="Hirsch A.M."/>
            <person name="Manyaka P."/>
            <person name="Maluk M."/>
            <person name="Lafos M."/>
            <person name="Crook M."/>
            <person name="Gross E."/>
            <person name="Simon M.F."/>
            <person name="Bueno Dos Reis Junior F."/>
            <person name="Poole P.S."/>
            <person name="Venter S.N."/>
            <person name="James E.K."/>
        </authorList>
    </citation>
    <scope>NUCLEOTIDE SEQUENCE [LARGE SCALE GENOMIC DNA]</scope>
    <source>
        <strain evidence="1 2">JPY-366</strain>
    </source>
</reference>
<proteinExistence type="predicted"/>
<dbReference type="RefSeq" id="WP_107153098.1">
    <property type="nucleotide sequence ID" value="NZ_PYUC01000013.1"/>
</dbReference>
<comment type="caution">
    <text evidence="1">The sequence shown here is derived from an EMBL/GenBank/DDBJ whole genome shotgun (WGS) entry which is preliminary data.</text>
</comment>
<evidence type="ECO:0000313" key="1">
    <source>
        <dbReference type="EMBL" id="PTB18254.1"/>
    </source>
</evidence>
<gene>
    <name evidence="1" type="ORF">C9I57_24035</name>
</gene>
<evidence type="ECO:0000313" key="2">
    <source>
        <dbReference type="Proteomes" id="UP000240638"/>
    </source>
</evidence>
<dbReference type="Proteomes" id="UP000240638">
    <property type="component" value="Unassembled WGS sequence"/>
</dbReference>
<dbReference type="EMBL" id="PYUC01000013">
    <property type="protein sequence ID" value="PTB18254.1"/>
    <property type="molecule type" value="Genomic_DNA"/>
</dbReference>
<name>A0A2T3XP09_9BURK</name>
<accession>A0A2T3XP09</accession>
<sequence>MLSRSIDELSDEQIEQLRLLNRKLEEAQQWICQRAQRCLDDYFRAGGVEPHRYNDERAEGVEVEIEVTCVLRDSHPDYAENEDNVVATLSDTWCGKEPSLLLSDENWNEFRHCEANRLKDDRHCWLFHELTDHALHRDWDKALSIGSFWIDVKLIQQLEMKWK</sequence>
<dbReference type="AlphaFoldDB" id="A0A2T3XP09"/>